<sequence>MARIVLRITGEEFDEVTCEILNSSMYRDDENHQSLFESILDRNDIQTSRLSDWTYEDDKYSVFIETTSKKVLNQIDQIFLTEDIFGDVSDRELIFDGYMKLGYSGPDATWWIDKNRPDLVARLKKELNTDKFLHSVSSIERTFVDITNSDLKNCRYKDYQLSKSSETDYEYQLHIIDDVLKFGTPPKELRS</sequence>
<proteinExistence type="predicted"/>
<organism evidence="1 2">
    <name type="scientific">Seongchinamella sediminis</name>
    <dbReference type="NCBI Taxonomy" id="2283635"/>
    <lineage>
        <taxon>Bacteria</taxon>
        <taxon>Pseudomonadati</taxon>
        <taxon>Pseudomonadota</taxon>
        <taxon>Gammaproteobacteria</taxon>
        <taxon>Cellvibrionales</taxon>
        <taxon>Halieaceae</taxon>
        <taxon>Seongchinamella</taxon>
    </lineage>
</organism>
<dbReference type="Proteomes" id="UP000265509">
    <property type="component" value="Unassembled WGS sequence"/>
</dbReference>
<accession>A0A3L7DZC0</accession>
<evidence type="ECO:0000313" key="1">
    <source>
        <dbReference type="EMBL" id="RLQ22015.1"/>
    </source>
</evidence>
<evidence type="ECO:0000313" key="2">
    <source>
        <dbReference type="Proteomes" id="UP000265509"/>
    </source>
</evidence>
<dbReference type="EMBL" id="QRAN01000008">
    <property type="protein sequence ID" value="RLQ22015.1"/>
    <property type="molecule type" value="Genomic_DNA"/>
</dbReference>
<dbReference type="AlphaFoldDB" id="A0A3L7DZC0"/>
<keyword evidence="2" id="KW-1185">Reference proteome</keyword>
<name>A0A3L7DZC0_9GAMM</name>
<reference evidence="1 2" key="1">
    <citation type="submission" date="2018-07" db="EMBL/GenBank/DDBJ databases">
        <title>Halioglobus sp. genome submission.</title>
        <authorList>
            <person name="Ye M.-Q."/>
            <person name="Du Z.-J."/>
        </authorList>
    </citation>
    <scope>NUCLEOTIDE SEQUENCE [LARGE SCALE GENOMIC DNA]</scope>
    <source>
        <strain evidence="1 2">U0301</strain>
    </source>
</reference>
<gene>
    <name evidence="1" type="ORF">DWB85_08725</name>
</gene>
<protein>
    <submittedName>
        <fullName evidence="1">Uncharacterized protein</fullName>
    </submittedName>
</protein>
<comment type="caution">
    <text evidence="1">The sequence shown here is derived from an EMBL/GenBank/DDBJ whole genome shotgun (WGS) entry which is preliminary data.</text>
</comment>